<evidence type="ECO:0000256" key="2">
    <source>
        <dbReference type="ARBA" id="ARBA00022801"/>
    </source>
</evidence>
<evidence type="ECO:0000313" key="5">
    <source>
        <dbReference type="Proteomes" id="UP000184357"/>
    </source>
</evidence>
<dbReference type="InterPro" id="IPR029069">
    <property type="entry name" value="HotDog_dom_sf"/>
</dbReference>
<dbReference type="Proteomes" id="UP000184357">
    <property type="component" value="Unassembled WGS sequence"/>
</dbReference>
<dbReference type="Gene3D" id="3.10.129.10">
    <property type="entry name" value="Hotdog Thioesterase"/>
    <property type="match status" value="1"/>
</dbReference>
<feature type="region of interest" description="Disordered" evidence="3">
    <location>
        <begin position="108"/>
        <end position="130"/>
    </location>
</feature>
<protein>
    <submittedName>
        <fullName evidence="4">Acyl-CoA thioester hydrolase</fullName>
    </submittedName>
</protein>
<gene>
    <name evidence="4" type="ORF">SAMN05443636_0375</name>
</gene>
<dbReference type="AlphaFoldDB" id="A0A1M5K4K2"/>
<feature type="compositionally biased region" description="Basic and acidic residues" evidence="3">
    <location>
        <begin position="119"/>
        <end position="130"/>
    </location>
</feature>
<dbReference type="GO" id="GO:0047617">
    <property type="term" value="F:fatty acyl-CoA hydrolase activity"/>
    <property type="evidence" value="ECO:0007669"/>
    <property type="project" value="TreeGrafter"/>
</dbReference>
<dbReference type="InterPro" id="IPR050563">
    <property type="entry name" value="4-hydroxybenzoyl-CoA_TE"/>
</dbReference>
<reference evidence="4 5" key="1">
    <citation type="submission" date="2016-11" db="EMBL/GenBank/DDBJ databases">
        <authorList>
            <person name="Jaros S."/>
            <person name="Januszkiewicz K."/>
            <person name="Wedrychowicz H."/>
        </authorList>
    </citation>
    <scope>NUCLEOTIDE SEQUENCE [LARGE SCALE GENOMIC DNA]</scope>
    <source>
        <strain evidence="4 5">DSM 9297</strain>
    </source>
</reference>
<organism evidence="4 5">
    <name type="scientific">Halobaculum gomorrense</name>
    <dbReference type="NCBI Taxonomy" id="43928"/>
    <lineage>
        <taxon>Archaea</taxon>
        <taxon>Methanobacteriati</taxon>
        <taxon>Methanobacteriota</taxon>
        <taxon>Stenosarchaea group</taxon>
        <taxon>Halobacteria</taxon>
        <taxon>Halobacteriales</taxon>
        <taxon>Haloferacaceae</taxon>
        <taxon>Halobaculum</taxon>
    </lineage>
</organism>
<evidence type="ECO:0000256" key="1">
    <source>
        <dbReference type="ARBA" id="ARBA00005953"/>
    </source>
</evidence>
<dbReference type="PANTHER" id="PTHR31793:SF27">
    <property type="entry name" value="NOVEL THIOESTERASE SUPERFAMILY DOMAIN AND SAPOSIN A-TYPE DOMAIN CONTAINING PROTEIN (0610012H03RIK)"/>
    <property type="match status" value="1"/>
</dbReference>
<proteinExistence type="inferred from homology"/>
<dbReference type="OrthoDB" id="56956at2157"/>
<dbReference type="PANTHER" id="PTHR31793">
    <property type="entry name" value="4-HYDROXYBENZOYL-COA THIOESTERASE FAMILY MEMBER"/>
    <property type="match status" value="1"/>
</dbReference>
<name>A0A1M5K4K2_9EURY</name>
<keyword evidence="2 4" id="KW-0378">Hydrolase</keyword>
<dbReference type="Pfam" id="PF13279">
    <property type="entry name" value="4HBT_2"/>
    <property type="match status" value="1"/>
</dbReference>
<sequence length="130" mass="14337">MRMTFETTVPVRYRDLDPMSHVNNAVYATYFEEVRTAFFREEVGIELADSRAALASLDIDFRAPIEGTGAVRAALEVIEVGTTSLTFGYRLHHDGRLVAEGETVQVALGEDGPEPLPDAVREAADRHATE</sequence>
<evidence type="ECO:0000313" key="4">
    <source>
        <dbReference type="EMBL" id="SHG47747.1"/>
    </source>
</evidence>
<dbReference type="STRING" id="43928.SAMN05443636_0375"/>
<comment type="similarity">
    <text evidence="1">Belongs to the 4-hydroxybenzoyl-CoA thioesterase family.</text>
</comment>
<dbReference type="SUPFAM" id="SSF54637">
    <property type="entry name" value="Thioesterase/thiol ester dehydrase-isomerase"/>
    <property type="match status" value="1"/>
</dbReference>
<dbReference type="CDD" id="cd00586">
    <property type="entry name" value="4HBT"/>
    <property type="match status" value="1"/>
</dbReference>
<evidence type="ECO:0000256" key="3">
    <source>
        <dbReference type="SAM" id="MobiDB-lite"/>
    </source>
</evidence>
<dbReference type="EMBL" id="FQWV01000001">
    <property type="protein sequence ID" value="SHG47747.1"/>
    <property type="molecule type" value="Genomic_DNA"/>
</dbReference>
<accession>A0A1M5K4K2</accession>
<keyword evidence="5" id="KW-1185">Reference proteome</keyword>